<dbReference type="InterPro" id="IPR051055">
    <property type="entry name" value="PIF1_helicase"/>
</dbReference>
<feature type="compositionally biased region" description="Basic residues" evidence="2">
    <location>
        <begin position="689"/>
        <end position="705"/>
    </location>
</feature>
<keyword evidence="5" id="KW-1185">Reference proteome</keyword>
<dbReference type="Gene3D" id="3.40.50.300">
    <property type="entry name" value="P-loop containing nucleotide triphosphate hydrolases"/>
    <property type="match status" value="1"/>
</dbReference>
<feature type="region of interest" description="Disordered" evidence="2">
    <location>
        <begin position="1"/>
        <end position="48"/>
    </location>
</feature>
<dbReference type="InterPro" id="IPR027417">
    <property type="entry name" value="P-loop_NTPase"/>
</dbReference>
<name>A0A427XKD8_9TREE</name>
<keyword evidence="1" id="KW-0233">DNA recombination</keyword>
<dbReference type="PANTHER" id="PTHR47642:SF5">
    <property type="entry name" value="ATP-DEPENDENT DNA HELICASE"/>
    <property type="match status" value="1"/>
</dbReference>
<reference evidence="4 5" key="1">
    <citation type="submission" date="2018-11" db="EMBL/GenBank/DDBJ databases">
        <title>Genome sequence of Apiotrichum porosum DSM 27194.</title>
        <authorList>
            <person name="Aliyu H."/>
            <person name="Gorte O."/>
            <person name="Ochsenreither K."/>
        </authorList>
    </citation>
    <scope>NUCLEOTIDE SEQUENCE [LARGE SCALE GENOMIC DNA]</scope>
    <source>
        <strain evidence="4 5">DSM 27194</strain>
    </source>
</reference>
<comment type="cofactor">
    <cofactor evidence="1">
        <name>Mg(2+)</name>
        <dbReference type="ChEBI" id="CHEBI:18420"/>
    </cofactor>
</comment>
<dbReference type="InterPro" id="IPR003593">
    <property type="entry name" value="AAA+_ATPase"/>
</dbReference>
<accession>A0A427XKD8</accession>
<feature type="region of interest" description="Disordered" evidence="2">
    <location>
        <begin position="686"/>
        <end position="709"/>
    </location>
</feature>
<gene>
    <name evidence="4" type="ORF">EHS24_001393</name>
</gene>
<dbReference type="GO" id="GO:0043139">
    <property type="term" value="F:5'-3' DNA helicase activity"/>
    <property type="evidence" value="ECO:0007669"/>
    <property type="project" value="UniProtKB-EC"/>
</dbReference>
<evidence type="ECO:0000256" key="1">
    <source>
        <dbReference type="RuleBase" id="RU363044"/>
    </source>
</evidence>
<organism evidence="4 5">
    <name type="scientific">Apiotrichum porosum</name>
    <dbReference type="NCBI Taxonomy" id="105984"/>
    <lineage>
        <taxon>Eukaryota</taxon>
        <taxon>Fungi</taxon>
        <taxon>Dikarya</taxon>
        <taxon>Basidiomycota</taxon>
        <taxon>Agaricomycotina</taxon>
        <taxon>Tremellomycetes</taxon>
        <taxon>Trichosporonales</taxon>
        <taxon>Trichosporonaceae</taxon>
        <taxon>Apiotrichum</taxon>
    </lineage>
</organism>
<comment type="caution">
    <text evidence="4">The sequence shown here is derived from an EMBL/GenBank/DDBJ whole genome shotgun (WGS) entry which is preliminary data.</text>
</comment>
<dbReference type="SUPFAM" id="SSF52540">
    <property type="entry name" value="P-loop containing nucleoside triphosphate hydrolases"/>
    <property type="match status" value="2"/>
</dbReference>
<dbReference type="EMBL" id="RSCE01000010">
    <property type="protein sequence ID" value="RSH79351.1"/>
    <property type="molecule type" value="Genomic_DNA"/>
</dbReference>
<evidence type="ECO:0000313" key="4">
    <source>
        <dbReference type="EMBL" id="RSH79351.1"/>
    </source>
</evidence>
<keyword evidence="1" id="KW-0234">DNA repair</keyword>
<comment type="similarity">
    <text evidence="1">Belongs to the helicase family.</text>
</comment>
<protein>
    <recommendedName>
        <fullName evidence="1">ATP-dependent DNA helicase</fullName>
        <ecNumber evidence="1">5.6.2.3</ecNumber>
    </recommendedName>
</protein>
<feature type="region of interest" description="Disordered" evidence="2">
    <location>
        <begin position="533"/>
        <end position="557"/>
    </location>
</feature>
<keyword evidence="1" id="KW-0067">ATP-binding</keyword>
<proteinExistence type="inferred from homology"/>
<dbReference type="GO" id="GO:0005524">
    <property type="term" value="F:ATP binding"/>
    <property type="evidence" value="ECO:0007669"/>
    <property type="project" value="UniProtKB-KW"/>
</dbReference>
<dbReference type="EC" id="5.6.2.3" evidence="1"/>
<feature type="domain" description="AAA+ ATPase" evidence="3">
    <location>
        <begin position="145"/>
        <end position="308"/>
    </location>
</feature>
<dbReference type="OrthoDB" id="2560219at2759"/>
<evidence type="ECO:0000259" key="3">
    <source>
        <dbReference type="SMART" id="SM00382"/>
    </source>
</evidence>
<keyword evidence="1" id="KW-0227">DNA damage</keyword>
<evidence type="ECO:0000256" key="2">
    <source>
        <dbReference type="SAM" id="MobiDB-lite"/>
    </source>
</evidence>
<dbReference type="RefSeq" id="XP_028474498.1">
    <property type="nucleotide sequence ID" value="XM_028617191.1"/>
</dbReference>
<keyword evidence="1" id="KW-0547">Nucleotide-binding</keyword>
<dbReference type="GeneID" id="39585936"/>
<keyword evidence="1" id="KW-0347">Helicase</keyword>
<dbReference type="PANTHER" id="PTHR47642">
    <property type="entry name" value="ATP-DEPENDENT DNA HELICASE"/>
    <property type="match status" value="1"/>
</dbReference>
<dbReference type="AlphaFoldDB" id="A0A427XKD8"/>
<keyword evidence="1" id="KW-0378">Hydrolase</keyword>
<dbReference type="Pfam" id="PF05970">
    <property type="entry name" value="PIF1"/>
    <property type="match status" value="1"/>
</dbReference>
<dbReference type="Proteomes" id="UP000279236">
    <property type="component" value="Unassembled WGS sequence"/>
</dbReference>
<dbReference type="GO" id="GO:0006310">
    <property type="term" value="P:DNA recombination"/>
    <property type="evidence" value="ECO:0007669"/>
    <property type="project" value="UniProtKB-KW"/>
</dbReference>
<dbReference type="SMART" id="SM00382">
    <property type="entry name" value="AAA"/>
    <property type="match status" value="1"/>
</dbReference>
<dbReference type="GO" id="GO:0016887">
    <property type="term" value="F:ATP hydrolysis activity"/>
    <property type="evidence" value="ECO:0007669"/>
    <property type="project" value="RHEA"/>
</dbReference>
<dbReference type="STRING" id="105984.A0A427XKD8"/>
<dbReference type="InterPro" id="IPR010285">
    <property type="entry name" value="DNA_helicase_pif1-like_DEAD"/>
</dbReference>
<comment type="catalytic activity">
    <reaction evidence="1">
        <text>ATP + H2O = ADP + phosphate + H(+)</text>
        <dbReference type="Rhea" id="RHEA:13065"/>
        <dbReference type="ChEBI" id="CHEBI:15377"/>
        <dbReference type="ChEBI" id="CHEBI:15378"/>
        <dbReference type="ChEBI" id="CHEBI:30616"/>
        <dbReference type="ChEBI" id="CHEBI:43474"/>
        <dbReference type="ChEBI" id="CHEBI:456216"/>
        <dbReference type="EC" id="5.6.2.3"/>
    </reaction>
</comment>
<sequence>MGNAELIDDAAHPSPTPTPVNMEYTPEQTPTPPSEDERLSPTPSSTTALDSIQEAEKDYSSIVADIISRTVPPDLSLRKNPNRSTIVWSKTSASFTVVNSDGSSTVANKEDDKPVPAAPAIPPRRAGWVVPYTPAQEWIVRLAMRGENVFIHGEAGVGKTETLLAIVQILRQKGKVVGARTVDTCECEGWLCSATRECPRKPDKARKRFVENALSSPAYRKMWQSRDVFVLDNVNQYGATSLEDMDYMARQLRGDNRPFGGVQVIFAGDFFQCSPCPPVGAGDDCDWDSKKEGVRPMDPFAKDTDKPDTATDKQYAFESAFWAECFPPTRCIELLHSFRHTPEWLSVLRAVRMGHMDEHVLAALNALDRRITDPEMRICATRYAANLENHQYVRGFQPGHVHQYEAADAHFPRQNVHLPDPLPEFFDARMPQPWFLSVKVGTGVVLLVDLPEDEQLKTGARGKIVDFKSVPDALALGIPVLPCTDSRPETVKDTPWPVVEFGLNNLQLDRGMALERGLAAEYARERKRKRERALAEAAAQAAHEEGAGSTTDTDTDTDADTAAAAAATAVDPALAEKSVRYVVPVMSYQAASATMVRMQVPLVVDVTTTIPRAQGLTPASVMVDLSDVRHVDGLAYETAGLAYTALARATDADALWLRGGLPADTVVVSEKVRDWYRAIQQAPVEHVSRRNRQKPKPKPKPKAKKTSCGCCIM</sequence>
<dbReference type="GO" id="GO:0000723">
    <property type="term" value="P:telomere maintenance"/>
    <property type="evidence" value="ECO:0007669"/>
    <property type="project" value="InterPro"/>
</dbReference>
<evidence type="ECO:0000313" key="5">
    <source>
        <dbReference type="Proteomes" id="UP000279236"/>
    </source>
</evidence>
<dbReference type="GO" id="GO:0006281">
    <property type="term" value="P:DNA repair"/>
    <property type="evidence" value="ECO:0007669"/>
    <property type="project" value="UniProtKB-KW"/>
</dbReference>